<protein>
    <submittedName>
        <fullName evidence="3">Putative membrane protein</fullName>
    </submittedName>
</protein>
<dbReference type="PANTHER" id="PTHR38593:SF1">
    <property type="entry name" value="BLR2558 PROTEIN"/>
    <property type="match status" value="1"/>
</dbReference>
<dbReference type="InterPro" id="IPR012347">
    <property type="entry name" value="Ferritin-like"/>
</dbReference>
<name>A0A4R6IGU2_9SPHI</name>
<dbReference type="Proteomes" id="UP000295499">
    <property type="component" value="Unassembled WGS sequence"/>
</dbReference>
<dbReference type="PANTHER" id="PTHR38593">
    <property type="entry name" value="BLR2558 PROTEIN"/>
    <property type="match status" value="1"/>
</dbReference>
<reference evidence="3 4" key="1">
    <citation type="submission" date="2019-03" db="EMBL/GenBank/DDBJ databases">
        <title>Genomic Encyclopedia of Archaeal and Bacterial Type Strains, Phase II (KMG-II): from individual species to whole genera.</title>
        <authorList>
            <person name="Goeker M."/>
        </authorList>
    </citation>
    <scope>NUCLEOTIDE SEQUENCE [LARGE SCALE GENOMIC DNA]</scope>
    <source>
        <strain evidence="3 4">DSM 19034</strain>
    </source>
</reference>
<proteinExistence type="predicted"/>
<dbReference type="Pfam" id="PF13628">
    <property type="entry name" value="DUF4142"/>
    <property type="match status" value="1"/>
</dbReference>
<organism evidence="3 4">
    <name type="scientific">Pedobacter duraquae</name>
    <dbReference type="NCBI Taxonomy" id="425511"/>
    <lineage>
        <taxon>Bacteria</taxon>
        <taxon>Pseudomonadati</taxon>
        <taxon>Bacteroidota</taxon>
        <taxon>Sphingobacteriia</taxon>
        <taxon>Sphingobacteriales</taxon>
        <taxon>Sphingobacteriaceae</taxon>
        <taxon>Pedobacter</taxon>
    </lineage>
</organism>
<accession>A0A4R6IGU2</accession>
<gene>
    <name evidence="3" type="ORF">CLV32_3625</name>
</gene>
<evidence type="ECO:0000256" key="1">
    <source>
        <dbReference type="SAM" id="MobiDB-lite"/>
    </source>
</evidence>
<evidence type="ECO:0000259" key="2">
    <source>
        <dbReference type="Pfam" id="PF13628"/>
    </source>
</evidence>
<feature type="domain" description="DUF4142" evidence="2">
    <location>
        <begin position="56"/>
        <end position="189"/>
    </location>
</feature>
<keyword evidence="4" id="KW-1185">Reference proteome</keyword>
<sequence>MTALALIALSSGLSLQSCHNSETNDAKTTTTVAADSTLDTVSDVAKDKATKLTPEETDFVQKAAVGGMMEVDAANLALQKTKNPKIKEFAQLMLADHTKANDELKSIATQKGLALPASYPVAEKAHMDQMKALKEDGFDRHYIKMMVDDHVKTLDLFRKAKLFGDPELKAFATKTLPTLEGHYRKADAISQAFDKLNTNNGDDPNGISPTRNLDKK</sequence>
<dbReference type="Gene3D" id="1.20.1260.10">
    <property type="match status" value="1"/>
</dbReference>
<feature type="compositionally biased region" description="Polar residues" evidence="1">
    <location>
        <begin position="196"/>
        <end position="216"/>
    </location>
</feature>
<comment type="caution">
    <text evidence="3">The sequence shown here is derived from an EMBL/GenBank/DDBJ whole genome shotgun (WGS) entry which is preliminary data.</text>
</comment>
<evidence type="ECO:0000313" key="4">
    <source>
        <dbReference type="Proteomes" id="UP000295499"/>
    </source>
</evidence>
<dbReference type="InterPro" id="IPR025419">
    <property type="entry name" value="DUF4142"/>
</dbReference>
<evidence type="ECO:0000313" key="3">
    <source>
        <dbReference type="EMBL" id="TDO20988.1"/>
    </source>
</evidence>
<dbReference type="AlphaFoldDB" id="A0A4R6IGU2"/>
<dbReference type="EMBL" id="SNWM01000004">
    <property type="protein sequence ID" value="TDO20988.1"/>
    <property type="molecule type" value="Genomic_DNA"/>
</dbReference>
<feature type="region of interest" description="Disordered" evidence="1">
    <location>
        <begin position="195"/>
        <end position="216"/>
    </location>
</feature>